<sequence>MSYSVSILICTRNRAAQLAETLRALAAIDYDAPETTEILIVDNGSTDETASVINAYCNGSVETSHLMEARAGQTYARNRAITEARGDILLWTDDDVKPSKNWIQAMCAPIISGNADAVAGGILMAPHLRRSWMKGLHKIMLASTENFPEEAPINLIGANMAFHRRVLEKVPSFDTELGPGQLGFQDDALFSRQLENAGYRISRSLDICVEHHFAPDRLLRKNFLDRMIREGKSEAYVAHHWEHRDLEDSWKYDVKEILLPLYRLLRPAKDDAEGGISAREMGWLKDLAFRSQMQIERTRPRNYEKFGLVKLNQSSADIPVAEKR</sequence>
<dbReference type="AlphaFoldDB" id="A0A402CU89"/>
<dbReference type="OrthoDB" id="484631at2"/>
<dbReference type="RefSeq" id="WP_119320947.1">
    <property type="nucleotide sequence ID" value="NZ_AP025739.1"/>
</dbReference>
<dbReference type="KEGG" id="ccot:CCAX7_009410"/>
<proteinExistence type="predicted"/>
<name>A0A402CU89_9BACT</name>
<evidence type="ECO:0000313" key="2">
    <source>
        <dbReference type="Proteomes" id="UP000287394"/>
    </source>
</evidence>
<protein>
    <submittedName>
        <fullName evidence="1">Uncharacterized protein</fullName>
    </submittedName>
</protein>
<accession>A0A402CU89</accession>
<dbReference type="Gene3D" id="3.90.550.10">
    <property type="entry name" value="Spore Coat Polysaccharide Biosynthesis Protein SpsA, Chain A"/>
    <property type="match status" value="1"/>
</dbReference>
<dbReference type="InterPro" id="IPR050834">
    <property type="entry name" value="Glycosyltransf_2"/>
</dbReference>
<dbReference type="PANTHER" id="PTHR43685">
    <property type="entry name" value="GLYCOSYLTRANSFERASE"/>
    <property type="match status" value="1"/>
</dbReference>
<dbReference type="EMBL" id="AP025739">
    <property type="protein sequence ID" value="BDI28890.1"/>
    <property type="molecule type" value="Genomic_DNA"/>
</dbReference>
<keyword evidence="2" id="KW-1185">Reference proteome</keyword>
<organism evidence="1 2">
    <name type="scientific">Capsulimonas corticalis</name>
    <dbReference type="NCBI Taxonomy" id="2219043"/>
    <lineage>
        <taxon>Bacteria</taxon>
        <taxon>Bacillati</taxon>
        <taxon>Armatimonadota</taxon>
        <taxon>Armatimonadia</taxon>
        <taxon>Capsulimonadales</taxon>
        <taxon>Capsulimonadaceae</taxon>
        <taxon>Capsulimonas</taxon>
    </lineage>
</organism>
<reference evidence="1 2" key="1">
    <citation type="journal article" date="2019" name="Int. J. Syst. Evol. Microbiol.">
        <title>Capsulimonas corticalis gen. nov., sp. nov., an aerobic capsulated bacterium, of a novel bacterial order, Capsulimonadales ord. nov., of the class Armatimonadia of the phylum Armatimonadetes.</title>
        <authorList>
            <person name="Li J."/>
            <person name="Kudo C."/>
            <person name="Tonouchi A."/>
        </authorList>
    </citation>
    <scope>NUCLEOTIDE SEQUENCE [LARGE SCALE GENOMIC DNA]</scope>
    <source>
        <strain evidence="1 2">AX-7</strain>
    </source>
</reference>
<evidence type="ECO:0000313" key="1">
    <source>
        <dbReference type="EMBL" id="BDI28890.1"/>
    </source>
</evidence>
<dbReference type="PANTHER" id="PTHR43685:SF3">
    <property type="entry name" value="SLR2126 PROTEIN"/>
    <property type="match status" value="1"/>
</dbReference>
<dbReference type="Proteomes" id="UP000287394">
    <property type="component" value="Chromosome"/>
</dbReference>
<dbReference type="InterPro" id="IPR029044">
    <property type="entry name" value="Nucleotide-diphossugar_trans"/>
</dbReference>
<dbReference type="CDD" id="cd00761">
    <property type="entry name" value="Glyco_tranf_GTA_type"/>
    <property type="match status" value="1"/>
</dbReference>
<gene>
    <name evidence="1" type="ORF">CCAX7_009410</name>
</gene>
<dbReference type="SUPFAM" id="SSF53448">
    <property type="entry name" value="Nucleotide-diphospho-sugar transferases"/>
    <property type="match status" value="1"/>
</dbReference>
<dbReference type="InterPro" id="IPR001173">
    <property type="entry name" value="Glyco_trans_2-like"/>
</dbReference>
<dbReference type="Pfam" id="PF00535">
    <property type="entry name" value="Glycos_transf_2"/>
    <property type="match status" value="1"/>
</dbReference>